<accession>A0A3E1P005</accession>
<dbReference type="SUPFAM" id="SSF51735">
    <property type="entry name" value="NAD(P)-binding Rossmann-fold domains"/>
    <property type="match status" value="1"/>
</dbReference>
<dbReference type="InterPro" id="IPR013154">
    <property type="entry name" value="ADH-like_N"/>
</dbReference>
<dbReference type="SMART" id="SM00829">
    <property type="entry name" value="PKS_ER"/>
    <property type="match status" value="1"/>
</dbReference>
<dbReference type="RefSeq" id="WP_116854368.1">
    <property type="nucleotide sequence ID" value="NZ_QTJV01000006.1"/>
</dbReference>
<proteinExistence type="predicted"/>
<evidence type="ECO:0000313" key="4">
    <source>
        <dbReference type="EMBL" id="RFM33444.1"/>
    </source>
</evidence>
<dbReference type="SUPFAM" id="SSF50129">
    <property type="entry name" value="GroES-like"/>
    <property type="match status" value="1"/>
</dbReference>
<dbReference type="InterPro" id="IPR011032">
    <property type="entry name" value="GroES-like_sf"/>
</dbReference>
<feature type="domain" description="Enoyl reductase (ER)" evidence="3">
    <location>
        <begin position="9"/>
        <end position="308"/>
    </location>
</feature>
<gene>
    <name evidence="4" type="ORF">DXN04_15900</name>
</gene>
<sequence length="313" mass="34203">MQTNVVQISAPDVLEYKSVELPALGPQDVLILQHAIGVNYLDVFFRNGTFPVNAYPAPVGVEAAGIIEQVGAEVKHFKAGDRVAYYGPFGAYAEKRILHEKELFSLPDDITFDQAAAVMVKGLTAHMLLKSSHPVKAGELVLIHAMTGGVGSILSAWARSLGATVIGTVGSAAKKTLALQRGYERVIDLQTEEMTDKVDVVYDGTGRDTFYKSLELLKPGGSAVLYGWPSGMPELDHHWMEERHIHFVTAVLNNYPAYQDKSGTALNEVFDLIRKGVIDLHPLVYDLADAARAHKDLESRKTTGSIILKRLHA</sequence>
<keyword evidence="2" id="KW-0560">Oxidoreductase</keyword>
<dbReference type="Gene3D" id="3.40.50.720">
    <property type="entry name" value="NAD(P)-binding Rossmann-like Domain"/>
    <property type="match status" value="1"/>
</dbReference>
<keyword evidence="1" id="KW-0521">NADP</keyword>
<dbReference type="GO" id="GO:0003960">
    <property type="term" value="F:quinone reductase (NADPH) activity"/>
    <property type="evidence" value="ECO:0007669"/>
    <property type="project" value="InterPro"/>
</dbReference>
<dbReference type="EMBL" id="QTJV01000006">
    <property type="protein sequence ID" value="RFM33444.1"/>
    <property type="molecule type" value="Genomic_DNA"/>
</dbReference>
<organism evidence="4 5">
    <name type="scientific">Chitinophaga silvisoli</name>
    <dbReference type="NCBI Taxonomy" id="2291814"/>
    <lineage>
        <taxon>Bacteria</taxon>
        <taxon>Pseudomonadati</taxon>
        <taxon>Bacteroidota</taxon>
        <taxon>Chitinophagia</taxon>
        <taxon>Chitinophagales</taxon>
        <taxon>Chitinophagaceae</taxon>
        <taxon>Chitinophaga</taxon>
    </lineage>
</organism>
<dbReference type="PANTHER" id="PTHR48106:SF13">
    <property type="entry name" value="QUINONE OXIDOREDUCTASE-RELATED"/>
    <property type="match status" value="1"/>
</dbReference>
<dbReference type="InterPro" id="IPR047618">
    <property type="entry name" value="QOR-like"/>
</dbReference>
<dbReference type="CDD" id="cd05286">
    <property type="entry name" value="QOR2"/>
    <property type="match status" value="1"/>
</dbReference>
<dbReference type="OrthoDB" id="9787435at2"/>
<dbReference type="InterPro" id="IPR036291">
    <property type="entry name" value="NAD(P)-bd_dom_sf"/>
</dbReference>
<dbReference type="Gene3D" id="3.90.180.10">
    <property type="entry name" value="Medium-chain alcohol dehydrogenases, catalytic domain"/>
    <property type="match status" value="1"/>
</dbReference>
<name>A0A3E1P005_9BACT</name>
<dbReference type="InterPro" id="IPR020843">
    <property type="entry name" value="ER"/>
</dbReference>
<evidence type="ECO:0000256" key="1">
    <source>
        <dbReference type="ARBA" id="ARBA00022857"/>
    </source>
</evidence>
<protein>
    <submittedName>
        <fullName evidence="4">Quinone oxidoreductase</fullName>
    </submittedName>
</protein>
<evidence type="ECO:0000259" key="3">
    <source>
        <dbReference type="SMART" id="SM00829"/>
    </source>
</evidence>
<dbReference type="AlphaFoldDB" id="A0A3E1P005"/>
<comment type="caution">
    <text evidence="4">The sequence shown here is derived from an EMBL/GenBank/DDBJ whole genome shotgun (WGS) entry which is preliminary data.</text>
</comment>
<dbReference type="GO" id="GO:0070402">
    <property type="term" value="F:NADPH binding"/>
    <property type="evidence" value="ECO:0007669"/>
    <property type="project" value="TreeGrafter"/>
</dbReference>
<dbReference type="GO" id="GO:0005829">
    <property type="term" value="C:cytosol"/>
    <property type="evidence" value="ECO:0007669"/>
    <property type="project" value="TreeGrafter"/>
</dbReference>
<evidence type="ECO:0000256" key="2">
    <source>
        <dbReference type="ARBA" id="ARBA00023002"/>
    </source>
</evidence>
<dbReference type="Pfam" id="PF08240">
    <property type="entry name" value="ADH_N"/>
    <property type="match status" value="1"/>
</dbReference>
<dbReference type="GO" id="GO:0035925">
    <property type="term" value="F:mRNA 3'-UTR AU-rich region binding"/>
    <property type="evidence" value="ECO:0007669"/>
    <property type="project" value="TreeGrafter"/>
</dbReference>
<dbReference type="Pfam" id="PF13602">
    <property type="entry name" value="ADH_zinc_N_2"/>
    <property type="match status" value="1"/>
</dbReference>
<dbReference type="PANTHER" id="PTHR48106">
    <property type="entry name" value="QUINONE OXIDOREDUCTASE PIG3-RELATED"/>
    <property type="match status" value="1"/>
</dbReference>
<reference evidence="4 5" key="1">
    <citation type="submission" date="2018-08" db="EMBL/GenBank/DDBJ databases">
        <title>Chitinophaga sp. K20C18050901, a novel bacterium isolated from forest soil.</title>
        <authorList>
            <person name="Wang C."/>
        </authorList>
    </citation>
    <scope>NUCLEOTIDE SEQUENCE [LARGE SCALE GENOMIC DNA]</scope>
    <source>
        <strain evidence="4 5">K20C18050901</strain>
    </source>
</reference>
<dbReference type="Proteomes" id="UP000261174">
    <property type="component" value="Unassembled WGS sequence"/>
</dbReference>
<keyword evidence="5" id="KW-1185">Reference proteome</keyword>
<evidence type="ECO:0000313" key="5">
    <source>
        <dbReference type="Proteomes" id="UP000261174"/>
    </source>
</evidence>